<protein>
    <recommendedName>
        <fullName evidence="3">Prophage protein</fullName>
    </recommendedName>
</protein>
<evidence type="ECO:0000313" key="2">
    <source>
        <dbReference type="Proteomes" id="UP000842385"/>
    </source>
</evidence>
<comment type="caution">
    <text evidence="1">The sequence shown here is derived from an EMBL/GenBank/DDBJ whole genome shotgun (WGS) entry which is preliminary data.</text>
</comment>
<evidence type="ECO:0008006" key="3">
    <source>
        <dbReference type="Google" id="ProtNLM"/>
    </source>
</evidence>
<accession>A0AAN5FY44</accession>
<sequence length="77" mass="9163">MRDIYHQTIDRGFLALSHSENMMEILRIWLETLGDNERDKQKSRIATALITLLEPVIMELQEIDLLHDRYKEQHTGE</sequence>
<dbReference type="EMBL" id="DABFUC010000043">
    <property type="protein sequence ID" value="HAI8960594.1"/>
    <property type="molecule type" value="Genomic_DNA"/>
</dbReference>
<organism evidence="1 2">
    <name type="scientific">Escherichia coli</name>
    <dbReference type="NCBI Taxonomy" id="562"/>
    <lineage>
        <taxon>Bacteria</taxon>
        <taxon>Pseudomonadati</taxon>
        <taxon>Pseudomonadota</taxon>
        <taxon>Gammaproteobacteria</taxon>
        <taxon>Enterobacterales</taxon>
        <taxon>Enterobacteriaceae</taxon>
        <taxon>Escherichia</taxon>
    </lineage>
</organism>
<dbReference type="Proteomes" id="UP000842385">
    <property type="component" value="Unassembled WGS sequence"/>
</dbReference>
<evidence type="ECO:0000313" key="1">
    <source>
        <dbReference type="EMBL" id="HAI8960594.1"/>
    </source>
</evidence>
<reference evidence="1 2" key="1">
    <citation type="journal article" date="2018" name="Genome Biol.">
        <title>SKESA: strategic k-mer extension for scrupulous assemblies.</title>
        <authorList>
            <person name="Souvorov A."/>
            <person name="Agarwala R."/>
            <person name="Lipman D.J."/>
        </authorList>
    </citation>
    <scope>NUCLEOTIDE SEQUENCE [LARGE SCALE GENOMIC DNA]</scope>
    <source>
        <strain evidence="1 2">TW14994</strain>
    </source>
</reference>
<proteinExistence type="predicted"/>
<gene>
    <name evidence="1" type="ORF">HKA49_004892</name>
</gene>
<name>A0AAN5FY44_ECOLX</name>
<dbReference type="AlphaFoldDB" id="A0AAN5FY44"/>